<dbReference type="InterPro" id="IPR001611">
    <property type="entry name" value="Leu-rich_rpt"/>
</dbReference>
<dbReference type="EMBL" id="VSWD01000007">
    <property type="protein sequence ID" value="KAK3096552.1"/>
    <property type="molecule type" value="Genomic_DNA"/>
</dbReference>
<feature type="compositionally biased region" description="Basic residues" evidence="1">
    <location>
        <begin position="568"/>
        <end position="580"/>
    </location>
</feature>
<dbReference type="InterPro" id="IPR032675">
    <property type="entry name" value="LRR_dom_sf"/>
</dbReference>
<dbReference type="PANTHER" id="PTHR24114">
    <property type="entry name" value="LEUCINE RICH REPEAT FAMILY PROTEIN"/>
    <property type="match status" value="1"/>
</dbReference>
<dbReference type="PANTHER" id="PTHR24114:SF2">
    <property type="entry name" value="F-BOX DOMAIN-CONTAINING PROTEIN-RELATED"/>
    <property type="match status" value="1"/>
</dbReference>
<organism evidence="2 3">
    <name type="scientific">Pinctada imbricata</name>
    <name type="common">Atlantic pearl-oyster</name>
    <name type="synonym">Pinctada martensii</name>
    <dbReference type="NCBI Taxonomy" id="66713"/>
    <lineage>
        <taxon>Eukaryota</taxon>
        <taxon>Metazoa</taxon>
        <taxon>Spiralia</taxon>
        <taxon>Lophotrochozoa</taxon>
        <taxon>Mollusca</taxon>
        <taxon>Bivalvia</taxon>
        <taxon>Autobranchia</taxon>
        <taxon>Pteriomorphia</taxon>
        <taxon>Pterioida</taxon>
        <taxon>Pterioidea</taxon>
        <taxon>Pteriidae</taxon>
        <taxon>Pinctada</taxon>
    </lineage>
</organism>
<evidence type="ECO:0000313" key="3">
    <source>
        <dbReference type="Proteomes" id="UP001186944"/>
    </source>
</evidence>
<sequence>MVEPLKRSVTFERTYIISNDESDDDDEIDNEEEECNEVTDVIVDLDNSSEFDTDLEDTYEFQTQKKENPYGENDDIIGRNIYVTACERFGHVAPQRRILDELEKKTLNLTHRSLGPDAIRPLCIALVDNLRIENLILDGCDIGDQGVVYVAQLLLDNLVISRLNLSNNSMGESCSKALSIALTSNNTLLHLNLSDNKLDDNAAFGLAPGLAKNSVLVKINLSWNGLGYEGAVGVSKALKQCHTLKYLDISHNRINWDAALVISKSLAVNCSLETLKVGDNPLTTTGANDIVQAASSDKCQLRLLDLMNVAVLADTEFLAIIIQRKRKFKFIHGGIVHTPDVLGQRKEREITAMERVIEYMRRLGIRPVELLRAFDKSVSFNVTKKEFIGRLKKTNVGLHQYEMEALANAVASKGMDGGGISYRKLVDAVQDEVLLERNRKIAERKRKEKRIALHKRILDVKLPVEAVSEVEEEIALKKAILEGQTGSFTRPGTGMSSLSSSSFTTLSLLKDKPFLASQSSSSLLGGSRSYAKLPIIELDTVREKQVPVIKSKSKTSLSMCAPLEKSTKEKKKKKKKRIKKSSHDRQVPSWMSSYQV</sequence>
<dbReference type="SMART" id="SM00368">
    <property type="entry name" value="LRR_RI"/>
    <property type="match status" value="6"/>
</dbReference>
<evidence type="ECO:0000313" key="2">
    <source>
        <dbReference type="EMBL" id="KAK3096552.1"/>
    </source>
</evidence>
<proteinExistence type="predicted"/>
<dbReference type="AlphaFoldDB" id="A0AA89BZL8"/>
<comment type="caution">
    <text evidence="2">The sequence shown here is derived from an EMBL/GenBank/DDBJ whole genome shotgun (WGS) entry which is preliminary data.</text>
</comment>
<dbReference type="Proteomes" id="UP001186944">
    <property type="component" value="Unassembled WGS sequence"/>
</dbReference>
<feature type="region of interest" description="Disordered" evidence="1">
    <location>
        <begin position="551"/>
        <end position="596"/>
    </location>
</feature>
<name>A0AA89BZL8_PINIB</name>
<evidence type="ECO:0000256" key="1">
    <source>
        <dbReference type="SAM" id="MobiDB-lite"/>
    </source>
</evidence>
<dbReference type="InterPro" id="IPR052394">
    <property type="entry name" value="LRR-containing"/>
</dbReference>
<dbReference type="Gene3D" id="3.80.10.10">
    <property type="entry name" value="Ribonuclease Inhibitor"/>
    <property type="match status" value="2"/>
</dbReference>
<dbReference type="Pfam" id="PF13516">
    <property type="entry name" value="LRR_6"/>
    <property type="match status" value="4"/>
</dbReference>
<reference evidence="2" key="1">
    <citation type="submission" date="2019-08" db="EMBL/GenBank/DDBJ databases">
        <title>The improved chromosome-level genome for the pearl oyster Pinctada fucata martensii using PacBio sequencing and Hi-C.</title>
        <authorList>
            <person name="Zheng Z."/>
        </authorList>
    </citation>
    <scope>NUCLEOTIDE SEQUENCE</scope>
    <source>
        <strain evidence="2">ZZ-2019</strain>
        <tissue evidence="2">Adductor muscle</tissue>
    </source>
</reference>
<gene>
    <name evidence="2" type="ORF">FSP39_001215</name>
</gene>
<accession>A0AA89BZL8</accession>
<protein>
    <submittedName>
        <fullName evidence="2">Uncharacterized protein</fullName>
    </submittedName>
</protein>
<dbReference type="SUPFAM" id="SSF52047">
    <property type="entry name" value="RNI-like"/>
    <property type="match status" value="1"/>
</dbReference>
<keyword evidence="3" id="KW-1185">Reference proteome</keyword>